<protein>
    <submittedName>
        <fullName evidence="2">Uncharacterized protein</fullName>
    </submittedName>
</protein>
<dbReference type="PATRIC" id="fig|294.195.peg.4286"/>
<evidence type="ECO:0000313" key="3">
    <source>
        <dbReference type="Proteomes" id="UP000063434"/>
    </source>
</evidence>
<feature type="compositionally biased region" description="Low complexity" evidence="1">
    <location>
        <begin position="24"/>
        <end position="34"/>
    </location>
</feature>
<sequence length="126" mass="12114">MPCQVPRRGDDNLPGRADKASSQGAVGEGAEADGDVGLAAEDVYDFVAEHQVDDDGGVAGAEGGDQGDDGHAAVGQCGADAQAAAGRALVGDGVFDFGHVGEDAPGAAQVGFAFGGEGDGAGGAQQ</sequence>
<dbReference type="AlphaFoldDB" id="A0A109KPP0"/>
<feature type="compositionally biased region" description="Basic and acidic residues" evidence="1">
    <location>
        <begin position="7"/>
        <end position="19"/>
    </location>
</feature>
<proteinExistence type="predicted"/>
<reference evidence="2 3" key="1">
    <citation type="submission" date="2015-05" db="EMBL/GenBank/DDBJ databases">
        <title>A genomic and transcriptomic approach to investigate the blue pigment phenotype in Pseudomonas fluorescens.</title>
        <authorList>
            <person name="Andreani N.A."/>
            <person name="Cardazzo B."/>
        </authorList>
    </citation>
    <scope>NUCLEOTIDE SEQUENCE [LARGE SCALE GENOMIC DNA]</scope>
    <source>
        <strain evidence="2 3">Ps_40</strain>
    </source>
</reference>
<gene>
    <name evidence="2" type="ORF">PFL603g_04010</name>
</gene>
<dbReference type="Proteomes" id="UP000063434">
    <property type="component" value="Unassembled WGS sequence"/>
</dbReference>
<feature type="region of interest" description="Disordered" evidence="1">
    <location>
        <begin position="1"/>
        <end position="34"/>
    </location>
</feature>
<dbReference type="EMBL" id="LCYC01000049">
    <property type="protein sequence ID" value="KWV73115.1"/>
    <property type="molecule type" value="Genomic_DNA"/>
</dbReference>
<comment type="caution">
    <text evidence="2">The sequence shown here is derived from an EMBL/GenBank/DDBJ whole genome shotgun (WGS) entry which is preliminary data.</text>
</comment>
<evidence type="ECO:0000313" key="2">
    <source>
        <dbReference type="EMBL" id="KWV73115.1"/>
    </source>
</evidence>
<evidence type="ECO:0000256" key="1">
    <source>
        <dbReference type="SAM" id="MobiDB-lite"/>
    </source>
</evidence>
<name>A0A109KPP0_PSEFL</name>
<feature type="region of interest" description="Disordered" evidence="1">
    <location>
        <begin position="54"/>
        <end position="73"/>
    </location>
</feature>
<organism evidence="2 3">
    <name type="scientific">Pseudomonas fluorescens</name>
    <dbReference type="NCBI Taxonomy" id="294"/>
    <lineage>
        <taxon>Bacteria</taxon>
        <taxon>Pseudomonadati</taxon>
        <taxon>Pseudomonadota</taxon>
        <taxon>Gammaproteobacteria</taxon>
        <taxon>Pseudomonadales</taxon>
        <taxon>Pseudomonadaceae</taxon>
        <taxon>Pseudomonas</taxon>
    </lineage>
</organism>
<accession>A0A109KPP0</accession>